<dbReference type="EMBL" id="VFQX01000013">
    <property type="protein sequence ID" value="KAF0981800.1"/>
    <property type="molecule type" value="Genomic_DNA"/>
</dbReference>
<protein>
    <submittedName>
        <fullName evidence="1">Uncharacterized protein</fullName>
    </submittedName>
</protein>
<dbReference type="Proteomes" id="UP000444721">
    <property type="component" value="Unassembled WGS sequence"/>
</dbReference>
<reference evidence="1 2" key="1">
    <citation type="journal article" date="2019" name="Sci. Rep.">
        <title>Nanopore sequencing improves the draft genome of the human pathogenic amoeba Naegleria fowleri.</title>
        <authorList>
            <person name="Liechti N."/>
            <person name="Schurch N."/>
            <person name="Bruggmann R."/>
            <person name="Wittwer M."/>
        </authorList>
    </citation>
    <scope>NUCLEOTIDE SEQUENCE [LARGE SCALE GENOMIC DNA]</scope>
    <source>
        <strain evidence="1 2">ATCC 30894</strain>
    </source>
</reference>
<name>A0A6A5C7N7_NAEFO</name>
<evidence type="ECO:0000313" key="1">
    <source>
        <dbReference type="EMBL" id="KAF0981800.1"/>
    </source>
</evidence>
<proteinExistence type="predicted"/>
<organism evidence="1 2">
    <name type="scientific">Naegleria fowleri</name>
    <name type="common">Brain eating amoeba</name>
    <dbReference type="NCBI Taxonomy" id="5763"/>
    <lineage>
        <taxon>Eukaryota</taxon>
        <taxon>Discoba</taxon>
        <taxon>Heterolobosea</taxon>
        <taxon>Tetramitia</taxon>
        <taxon>Eutetramitia</taxon>
        <taxon>Vahlkampfiidae</taxon>
        <taxon>Naegleria</taxon>
    </lineage>
</organism>
<dbReference type="RefSeq" id="XP_044566513.1">
    <property type="nucleotide sequence ID" value="XM_044702979.1"/>
</dbReference>
<evidence type="ECO:0000313" key="2">
    <source>
        <dbReference type="Proteomes" id="UP000444721"/>
    </source>
</evidence>
<keyword evidence="2" id="KW-1185">Reference proteome</keyword>
<sequence>MKPEFTVTFCENCDGGTQEESTAIQAIRQVFPDASIKSVCLDEYPIFVKIEAKTSDQQEPKTIFQSHQRNLFRKYPDLREESIKKIVKACQELVKEE</sequence>
<dbReference type="VEuPathDB" id="AmoebaDB:FDP41_012457"/>
<comment type="caution">
    <text evidence="1">The sequence shown here is derived from an EMBL/GenBank/DDBJ whole genome shotgun (WGS) entry which is preliminary data.</text>
</comment>
<accession>A0A6A5C7N7</accession>
<dbReference type="OrthoDB" id="495262at2759"/>
<dbReference type="AlphaFoldDB" id="A0A6A5C7N7"/>
<dbReference type="VEuPathDB" id="AmoebaDB:NfTy_040550"/>
<dbReference type="GeneID" id="68119672"/>
<gene>
    <name evidence="1" type="ORF">FDP41_012457</name>
</gene>